<dbReference type="SUPFAM" id="SSF111369">
    <property type="entry name" value="HlyD-like secretion proteins"/>
    <property type="match status" value="1"/>
</dbReference>
<dbReference type="Gene3D" id="2.40.30.170">
    <property type="match status" value="1"/>
</dbReference>
<protein>
    <submittedName>
        <fullName evidence="4">Efflux RND transporter periplasmic adaptor subunit</fullName>
    </submittedName>
</protein>
<dbReference type="InterPro" id="IPR006143">
    <property type="entry name" value="RND_pump_MFP"/>
</dbReference>
<dbReference type="Gene3D" id="2.40.50.100">
    <property type="match status" value="1"/>
</dbReference>
<feature type="signal peptide" evidence="2">
    <location>
        <begin position="1"/>
        <end position="22"/>
    </location>
</feature>
<dbReference type="Gene3D" id="1.10.287.470">
    <property type="entry name" value="Helix hairpin bin"/>
    <property type="match status" value="1"/>
</dbReference>
<dbReference type="GO" id="GO:0015562">
    <property type="term" value="F:efflux transmembrane transporter activity"/>
    <property type="evidence" value="ECO:0007669"/>
    <property type="project" value="TreeGrafter"/>
</dbReference>
<dbReference type="PANTHER" id="PTHR30469">
    <property type="entry name" value="MULTIDRUG RESISTANCE PROTEIN MDTA"/>
    <property type="match status" value="1"/>
</dbReference>
<comment type="caution">
    <text evidence="4">The sequence shown here is derived from an EMBL/GenBank/DDBJ whole genome shotgun (WGS) entry which is preliminary data.</text>
</comment>
<dbReference type="Gene3D" id="2.40.420.20">
    <property type="match status" value="1"/>
</dbReference>
<evidence type="ECO:0000256" key="2">
    <source>
        <dbReference type="SAM" id="SignalP"/>
    </source>
</evidence>
<dbReference type="GO" id="GO:1990281">
    <property type="term" value="C:efflux pump complex"/>
    <property type="evidence" value="ECO:0007669"/>
    <property type="project" value="TreeGrafter"/>
</dbReference>
<dbReference type="PANTHER" id="PTHR30469:SF15">
    <property type="entry name" value="HLYD FAMILY OF SECRETION PROTEINS"/>
    <property type="match status" value="1"/>
</dbReference>
<feature type="domain" description="CusB-like beta-barrel" evidence="3">
    <location>
        <begin position="204"/>
        <end position="273"/>
    </location>
</feature>
<name>A0A931HYQ7_9HYPH</name>
<dbReference type="NCBIfam" id="TIGR01730">
    <property type="entry name" value="RND_mfp"/>
    <property type="match status" value="1"/>
</dbReference>
<sequence>MRSSGLVLLPVLAVLLAACQEAEVTVAPDPVVRVQAAHFVSIAETGLYAGTVRPRSEVATGFRVGGKLIERPLDVGDVVAPGDLIARLDPDDLRLSLESAGAELDAARANLAQAEADGARYATLADRGHASKATDEQRRLATDEARGRLLRAERSVELAQNQLGYAEIRATFAAVVTAVSAEPGQVVSLGQPVVTLAPTTDKEVEIAVPESRVAQLAAGSAMARLWADGRSFPAKLREVSPQADAATRTYRARFTLPDADDSVRFGMSATIELLNGDPTPVVRLPATAVLDEGEGPRVFVIDPSGSKLAKTAVEVRRFGTDTVLISAGLANGDEVVTLGVNKLEDGQKVRVAIVEARR</sequence>
<dbReference type="InterPro" id="IPR058792">
    <property type="entry name" value="Beta-barrel_RND_2"/>
</dbReference>
<gene>
    <name evidence="4" type="ORF">I5731_04905</name>
</gene>
<evidence type="ECO:0000313" key="5">
    <source>
        <dbReference type="Proteomes" id="UP000631694"/>
    </source>
</evidence>
<keyword evidence="2" id="KW-0732">Signal</keyword>
<evidence type="ECO:0000256" key="1">
    <source>
        <dbReference type="ARBA" id="ARBA00009477"/>
    </source>
</evidence>
<feature type="chain" id="PRO_5037035310" evidence="2">
    <location>
        <begin position="23"/>
        <end position="358"/>
    </location>
</feature>
<reference evidence="4" key="1">
    <citation type="submission" date="2020-12" db="EMBL/GenBank/DDBJ databases">
        <title>Methylobrevis albus sp. nov., isolated from fresh water lack sediment.</title>
        <authorList>
            <person name="Zou Q."/>
        </authorList>
    </citation>
    <scope>NUCLEOTIDE SEQUENCE</scope>
    <source>
        <strain evidence="4">L22</strain>
    </source>
</reference>
<dbReference type="EMBL" id="JADZLT010000041">
    <property type="protein sequence ID" value="MBH0237152.1"/>
    <property type="molecule type" value="Genomic_DNA"/>
</dbReference>
<dbReference type="Pfam" id="PF25954">
    <property type="entry name" value="Beta-barrel_RND_2"/>
    <property type="match status" value="1"/>
</dbReference>
<proteinExistence type="inferred from homology"/>
<organism evidence="4 5">
    <name type="scientific">Methylobrevis albus</name>
    <dbReference type="NCBI Taxonomy" id="2793297"/>
    <lineage>
        <taxon>Bacteria</taxon>
        <taxon>Pseudomonadati</taxon>
        <taxon>Pseudomonadota</taxon>
        <taxon>Alphaproteobacteria</taxon>
        <taxon>Hyphomicrobiales</taxon>
        <taxon>Pleomorphomonadaceae</taxon>
        <taxon>Methylobrevis</taxon>
    </lineage>
</organism>
<keyword evidence="5" id="KW-1185">Reference proteome</keyword>
<comment type="similarity">
    <text evidence="1">Belongs to the membrane fusion protein (MFP) (TC 8.A.1) family.</text>
</comment>
<dbReference type="Proteomes" id="UP000631694">
    <property type="component" value="Unassembled WGS sequence"/>
</dbReference>
<dbReference type="AlphaFoldDB" id="A0A931HYQ7"/>
<dbReference type="PROSITE" id="PS51257">
    <property type="entry name" value="PROKAR_LIPOPROTEIN"/>
    <property type="match status" value="1"/>
</dbReference>
<evidence type="ECO:0000259" key="3">
    <source>
        <dbReference type="Pfam" id="PF25954"/>
    </source>
</evidence>
<evidence type="ECO:0000313" key="4">
    <source>
        <dbReference type="EMBL" id="MBH0237152.1"/>
    </source>
</evidence>
<accession>A0A931HYQ7</accession>